<dbReference type="SUPFAM" id="SSF46955">
    <property type="entry name" value="Putative DNA-binding domain"/>
    <property type="match status" value="1"/>
</dbReference>
<dbReference type="GO" id="GO:0003700">
    <property type="term" value="F:DNA-binding transcription factor activity"/>
    <property type="evidence" value="ECO:0007669"/>
    <property type="project" value="InterPro"/>
</dbReference>
<dbReference type="EMBL" id="CP058649">
    <property type="protein sequence ID" value="QUI21315.1"/>
    <property type="molecule type" value="Genomic_DNA"/>
</dbReference>
<dbReference type="Gene3D" id="3.20.80.10">
    <property type="entry name" value="Regulatory factor, effector binding domain"/>
    <property type="match status" value="1"/>
</dbReference>
<dbReference type="InterPro" id="IPR009061">
    <property type="entry name" value="DNA-bd_dom_put_sf"/>
</dbReference>
<sequence>MLRIGEAATACGVSNRTLRHWEAAGLLESHRMDNGYRYFDNKNMMRIKQIMLLRKLRLPIQDIQRIFVTGELSIVLEVLTRHVEETNQQADELKALGVVLKRLIEIVKSKQSLENVFQYLNIPDHAAALELRNALQRILSEREKAMRQHSSYSNNDIRIIHLPKMVVASYSVVSETPEKDCRDMLHTLVLEHALHEKSGFRHFGFGFNDDNKNYGYEMWVVIPDDFEVQEPLIKKVVTPGLYAALPAYLTIIGERWGQLSDWVEDNDTYRLDWRPDDNRHYLEECMDYFTFHGEETSESQKQLDLLYPIAKISKDNQTIEVHRTLEPKRVLLPEIMLGGCIFPQKENTLLWHKKVPWYKLAQNIYQSGKDWMSRTKEGNNTFTLVYGDASSDTAFYADGKRGKVDQCFAAVEMTKSFESYPGGLEERKLPELEYLVFSTWISPEHVGNIKLKSKELYMAASEYIANHHCKVDPHFCLEREYRKDGKMVDKIELYVPLSHDNEITNYSQ</sequence>
<evidence type="ECO:0000313" key="5">
    <source>
        <dbReference type="EMBL" id="QUI21315.1"/>
    </source>
</evidence>
<dbReference type="PANTHER" id="PTHR30204">
    <property type="entry name" value="REDOX-CYCLING DRUG-SENSING TRANSCRIPTIONAL ACTIVATOR SOXR"/>
    <property type="match status" value="1"/>
</dbReference>
<evidence type="ECO:0000256" key="1">
    <source>
        <dbReference type="ARBA" id="ARBA00023015"/>
    </source>
</evidence>
<evidence type="ECO:0000256" key="3">
    <source>
        <dbReference type="ARBA" id="ARBA00023163"/>
    </source>
</evidence>
<dbReference type="SMART" id="SM00422">
    <property type="entry name" value="HTH_MERR"/>
    <property type="match status" value="1"/>
</dbReference>
<dbReference type="Pfam" id="PF14526">
    <property type="entry name" value="Cass2"/>
    <property type="match status" value="1"/>
</dbReference>
<accession>A0A8J8MGS5</accession>
<dbReference type="PROSITE" id="PS50937">
    <property type="entry name" value="HTH_MERR_2"/>
    <property type="match status" value="1"/>
</dbReference>
<dbReference type="InterPro" id="IPR029441">
    <property type="entry name" value="Cass2"/>
</dbReference>
<dbReference type="GO" id="GO:0003677">
    <property type="term" value="F:DNA binding"/>
    <property type="evidence" value="ECO:0007669"/>
    <property type="project" value="UniProtKB-KW"/>
</dbReference>
<evidence type="ECO:0000256" key="2">
    <source>
        <dbReference type="ARBA" id="ARBA00023125"/>
    </source>
</evidence>
<keyword evidence="6" id="KW-1185">Reference proteome</keyword>
<dbReference type="Pfam" id="PF13411">
    <property type="entry name" value="MerR_1"/>
    <property type="match status" value="1"/>
</dbReference>
<evidence type="ECO:0000313" key="6">
    <source>
        <dbReference type="Proteomes" id="UP000683246"/>
    </source>
</evidence>
<dbReference type="InterPro" id="IPR011256">
    <property type="entry name" value="Reg_factor_effector_dom_sf"/>
</dbReference>
<dbReference type="Proteomes" id="UP000683246">
    <property type="component" value="Chromosome"/>
</dbReference>
<keyword evidence="1" id="KW-0805">Transcription regulation</keyword>
<dbReference type="KEGG" id="vpy:HZI73_03005"/>
<dbReference type="PANTHER" id="PTHR30204:SF94">
    <property type="entry name" value="HEAVY METAL-DEPENDENT TRANSCRIPTIONAL REGULATOR HI_0293-RELATED"/>
    <property type="match status" value="1"/>
</dbReference>
<keyword evidence="2" id="KW-0238">DNA-binding</keyword>
<dbReference type="AlphaFoldDB" id="A0A8J8MGS5"/>
<dbReference type="InterPro" id="IPR047057">
    <property type="entry name" value="MerR_fam"/>
</dbReference>
<reference evidence="5" key="1">
    <citation type="submission" date="2020-07" db="EMBL/GenBank/DDBJ databases">
        <title>Vallitalea pronyensis genome.</title>
        <authorList>
            <person name="Postec A."/>
        </authorList>
    </citation>
    <scope>NUCLEOTIDE SEQUENCE</scope>
    <source>
        <strain evidence="5">FatNI3</strain>
    </source>
</reference>
<protein>
    <submittedName>
        <fullName evidence="5">Effector binding domain-containing protein</fullName>
    </submittedName>
</protein>
<organism evidence="5 6">
    <name type="scientific">Vallitalea pronyensis</name>
    <dbReference type="NCBI Taxonomy" id="1348613"/>
    <lineage>
        <taxon>Bacteria</taxon>
        <taxon>Bacillati</taxon>
        <taxon>Bacillota</taxon>
        <taxon>Clostridia</taxon>
        <taxon>Lachnospirales</taxon>
        <taxon>Vallitaleaceae</taxon>
        <taxon>Vallitalea</taxon>
    </lineage>
</organism>
<keyword evidence="3" id="KW-0804">Transcription</keyword>
<feature type="domain" description="HTH merR-type" evidence="4">
    <location>
        <begin position="1"/>
        <end position="69"/>
    </location>
</feature>
<proteinExistence type="predicted"/>
<gene>
    <name evidence="5" type="ORF">HZI73_03005</name>
</gene>
<dbReference type="InterPro" id="IPR000551">
    <property type="entry name" value="MerR-type_HTH_dom"/>
</dbReference>
<name>A0A8J8MGS5_9FIRM</name>
<dbReference type="CDD" id="cd00592">
    <property type="entry name" value="HTH_MerR-like"/>
    <property type="match status" value="1"/>
</dbReference>
<dbReference type="RefSeq" id="WP_212696781.1">
    <property type="nucleotide sequence ID" value="NZ_CP058649.1"/>
</dbReference>
<dbReference type="Gene3D" id="1.10.1660.10">
    <property type="match status" value="1"/>
</dbReference>
<dbReference type="PROSITE" id="PS00552">
    <property type="entry name" value="HTH_MERR_1"/>
    <property type="match status" value="1"/>
</dbReference>
<evidence type="ECO:0000259" key="4">
    <source>
        <dbReference type="PROSITE" id="PS50937"/>
    </source>
</evidence>